<feature type="domain" description="Oxidoreductase-like" evidence="2">
    <location>
        <begin position="14"/>
        <end position="52"/>
    </location>
</feature>
<evidence type="ECO:0000259" key="2">
    <source>
        <dbReference type="Pfam" id="PF09791"/>
    </source>
</evidence>
<dbReference type="OrthoDB" id="5797329at2"/>
<protein>
    <submittedName>
        <fullName evidence="3">Oxidoreductase-like protein</fullName>
    </submittedName>
</protein>
<dbReference type="Proteomes" id="UP000308891">
    <property type="component" value="Unassembled WGS sequence"/>
</dbReference>
<name>A0A4T0V0C6_9NEIS</name>
<keyword evidence="4" id="KW-1185">Reference proteome</keyword>
<proteinExistence type="predicted"/>
<dbReference type="PANTHER" id="PTHR21193:SF3">
    <property type="entry name" value="OXIDOREDUCTASE-LIKE DOMAIN-CONTAINING PROTEIN 1"/>
    <property type="match status" value="1"/>
</dbReference>
<evidence type="ECO:0000313" key="3">
    <source>
        <dbReference type="EMBL" id="TIC84962.1"/>
    </source>
</evidence>
<dbReference type="InterPro" id="IPR019180">
    <property type="entry name" value="Oxidoreductase-like_N"/>
</dbReference>
<dbReference type="RefSeq" id="WP_136551856.1">
    <property type="nucleotide sequence ID" value="NZ_STGJ01000004.1"/>
</dbReference>
<dbReference type="InterPro" id="IPR039251">
    <property type="entry name" value="OXLD1"/>
</dbReference>
<dbReference type="EMBL" id="STGJ01000004">
    <property type="protein sequence ID" value="TIC84962.1"/>
    <property type="molecule type" value="Genomic_DNA"/>
</dbReference>
<dbReference type="PANTHER" id="PTHR21193">
    <property type="entry name" value="OXIDOREDUCTASE-LIKE DOMAIN-CONTAINING PROTEIN 1"/>
    <property type="match status" value="1"/>
</dbReference>
<feature type="region of interest" description="Disordered" evidence="1">
    <location>
        <begin position="1"/>
        <end position="25"/>
    </location>
</feature>
<reference evidence="3 4" key="1">
    <citation type="submission" date="2019-04" db="EMBL/GenBank/DDBJ databases">
        <title>Crenobacter sp. nov.</title>
        <authorList>
            <person name="Shi S."/>
        </authorList>
    </citation>
    <scope>NUCLEOTIDE SEQUENCE [LARGE SCALE GENOMIC DNA]</scope>
    <source>
        <strain evidence="3 4">GY 70310</strain>
    </source>
</reference>
<evidence type="ECO:0000313" key="4">
    <source>
        <dbReference type="Proteomes" id="UP000308891"/>
    </source>
</evidence>
<organism evidence="3 4">
    <name type="scientific">Crenobacter intestini</name>
    <dbReference type="NCBI Taxonomy" id="2563443"/>
    <lineage>
        <taxon>Bacteria</taxon>
        <taxon>Pseudomonadati</taxon>
        <taxon>Pseudomonadota</taxon>
        <taxon>Betaproteobacteria</taxon>
        <taxon>Neisseriales</taxon>
        <taxon>Neisseriaceae</taxon>
        <taxon>Crenobacter</taxon>
    </lineage>
</organism>
<gene>
    <name evidence="3" type="ORF">E5K04_05270</name>
</gene>
<sequence length="61" mass="6399">MTESCSPLAASEPPVAPEPPAEGACCGSGCEPCVWDVYQGELAEYRRALALWQAEQELSGG</sequence>
<comment type="caution">
    <text evidence="3">The sequence shown here is derived from an EMBL/GenBank/DDBJ whole genome shotgun (WGS) entry which is preliminary data.</text>
</comment>
<dbReference type="AlphaFoldDB" id="A0A4T0V0C6"/>
<evidence type="ECO:0000256" key="1">
    <source>
        <dbReference type="SAM" id="MobiDB-lite"/>
    </source>
</evidence>
<dbReference type="Pfam" id="PF09791">
    <property type="entry name" value="Oxidored-like"/>
    <property type="match status" value="1"/>
</dbReference>
<accession>A0A4T0V0C6</accession>